<feature type="domain" description="Glycosyltransferase 2-like" evidence="1">
    <location>
        <begin position="10"/>
        <end position="170"/>
    </location>
</feature>
<dbReference type="EC" id="2.4.-.-" evidence="2"/>
<proteinExistence type="predicted"/>
<dbReference type="GO" id="GO:0016757">
    <property type="term" value="F:glycosyltransferase activity"/>
    <property type="evidence" value="ECO:0007669"/>
    <property type="project" value="UniProtKB-KW"/>
</dbReference>
<dbReference type="Pfam" id="PF00535">
    <property type="entry name" value="Glycos_transf_2"/>
    <property type="match status" value="1"/>
</dbReference>
<gene>
    <name evidence="2" type="ORF">PMG25_15000</name>
</gene>
<accession>A0ABT7B8G6</accession>
<evidence type="ECO:0000259" key="1">
    <source>
        <dbReference type="Pfam" id="PF00535"/>
    </source>
</evidence>
<dbReference type="PANTHER" id="PTHR22916:SF3">
    <property type="entry name" value="UDP-GLCNAC:BETAGAL BETA-1,3-N-ACETYLGLUCOSAMINYLTRANSFERASE-LIKE PROTEIN 1"/>
    <property type="match status" value="1"/>
</dbReference>
<dbReference type="Proteomes" id="UP001235849">
    <property type="component" value="Unassembled WGS sequence"/>
</dbReference>
<keyword evidence="2" id="KW-0328">Glycosyltransferase</keyword>
<dbReference type="PANTHER" id="PTHR22916">
    <property type="entry name" value="GLYCOSYLTRANSFERASE"/>
    <property type="match status" value="1"/>
</dbReference>
<dbReference type="EMBL" id="JAQOSO010000082">
    <property type="protein sequence ID" value="MDJ1175400.1"/>
    <property type="molecule type" value="Genomic_DNA"/>
</dbReference>
<dbReference type="InterPro" id="IPR029044">
    <property type="entry name" value="Nucleotide-diphossugar_trans"/>
</dbReference>
<dbReference type="SUPFAM" id="SSF53448">
    <property type="entry name" value="Nucleotide-diphospho-sugar transferases"/>
    <property type="match status" value="1"/>
</dbReference>
<dbReference type="InterPro" id="IPR001173">
    <property type="entry name" value="Glyco_trans_2-like"/>
</dbReference>
<dbReference type="RefSeq" id="WP_283767704.1">
    <property type="nucleotide sequence ID" value="NZ_JAQOSO010000082.1"/>
</dbReference>
<organism evidence="2 3">
    <name type="scientific">Roseofilum capinflatum BLCC-M114</name>
    <dbReference type="NCBI Taxonomy" id="3022440"/>
    <lineage>
        <taxon>Bacteria</taxon>
        <taxon>Bacillati</taxon>
        <taxon>Cyanobacteriota</taxon>
        <taxon>Cyanophyceae</taxon>
        <taxon>Desertifilales</taxon>
        <taxon>Desertifilaceae</taxon>
        <taxon>Roseofilum</taxon>
        <taxon>Roseofilum capinflatum</taxon>
    </lineage>
</organism>
<comment type="caution">
    <text evidence="2">The sequence shown here is derived from an EMBL/GenBank/DDBJ whole genome shotgun (WGS) entry which is preliminary data.</text>
</comment>
<evidence type="ECO:0000313" key="3">
    <source>
        <dbReference type="Proteomes" id="UP001235849"/>
    </source>
</evidence>
<sequence>MDSPQEVTISVALVTCNLPDYLDRCLDSIRSQSVQPYEIIVSDDSSPDIAPKNEVIALKWDCQYIKGPRRGLQANLNNAAVDCRGTHVRIVNDDHIFPENHFGVIYDTVKSDPESVWILGEYYEYPNPHSHLHLPGEVQPRGFHKPITNFDDCFAISGGSAIIPRKIFDTHLFLEAFGYVCDLEFGPRLKALGYRIRYTPNTYVIHLPTDDSKRSARYEYLIHKGSFLLAYLTYACYLKDKIKEIECLLYFFSRSILTSIKIKDYQFGIMDFVNVLNKGIMYKQLFEDGRYSEII</sequence>
<name>A0ABT7B8G6_9CYAN</name>
<reference evidence="2 3" key="1">
    <citation type="submission" date="2023-01" db="EMBL/GenBank/DDBJ databases">
        <title>Novel diversity within Roseofilum (Cyanobacteria; Desertifilaceae) from marine benthic mats with descriptions of four novel species.</title>
        <authorList>
            <person name="Wang Y."/>
            <person name="Berthold D.E."/>
            <person name="Hu J."/>
            <person name="Lefler F.W."/>
            <person name="Laughinghouse H.D. IV."/>
        </authorList>
    </citation>
    <scope>NUCLEOTIDE SEQUENCE [LARGE SCALE GENOMIC DNA]</scope>
    <source>
        <strain evidence="2 3">BLCC-M114</strain>
    </source>
</reference>
<protein>
    <submittedName>
        <fullName evidence="2">Glycosyltransferase</fullName>
        <ecNumber evidence="2">2.4.-.-</ecNumber>
    </submittedName>
</protein>
<evidence type="ECO:0000313" key="2">
    <source>
        <dbReference type="EMBL" id="MDJ1175400.1"/>
    </source>
</evidence>
<keyword evidence="3" id="KW-1185">Reference proteome</keyword>
<keyword evidence="2" id="KW-0808">Transferase</keyword>
<dbReference type="Gene3D" id="3.90.550.10">
    <property type="entry name" value="Spore Coat Polysaccharide Biosynthesis Protein SpsA, Chain A"/>
    <property type="match status" value="1"/>
</dbReference>